<dbReference type="Pfam" id="PF13683">
    <property type="entry name" value="rve_3"/>
    <property type="match status" value="1"/>
</dbReference>
<feature type="compositionally biased region" description="Polar residues" evidence="1">
    <location>
        <begin position="128"/>
        <end position="139"/>
    </location>
</feature>
<evidence type="ECO:0000313" key="3">
    <source>
        <dbReference type="EMBL" id="MBT9293172.1"/>
    </source>
</evidence>
<dbReference type="PANTHER" id="PTHR47515">
    <property type="entry name" value="LOW CALCIUM RESPONSE LOCUS PROTEIN T"/>
    <property type="match status" value="1"/>
</dbReference>
<feature type="region of interest" description="Disordered" evidence="1">
    <location>
        <begin position="1"/>
        <end position="34"/>
    </location>
</feature>
<dbReference type="GO" id="GO:0015074">
    <property type="term" value="P:DNA integration"/>
    <property type="evidence" value="ECO:0007669"/>
    <property type="project" value="InterPro"/>
</dbReference>
<organism evidence="3 4">
    <name type="scientific">Prosthecodimorpha staleyi</name>
    <dbReference type="NCBI Taxonomy" id="2840188"/>
    <lineage>
        <taxon>Bacteria</taxon>
        <taxon>Pseudomonadati</taxon>
        <taxon>Pseudomonadota</taxon>
        <taxon>Alphaproteobacteria</taxon>
        <taxon>Hyphomicrobiales</taxon>
        <taxon>Ancalomicrobiaceae</taxon>
        <taxon>Prosthecodimorpha</taxon>
    </lineage>
</organism>
<dbReference type="InterPro" id="IPR012337">
    <property type="entry name" value="RNaseH-like_sf"/>
</dbReference>
<reference evidence="3 4" key="1">
    <citation type="submission" date="2021-06" db="EMBL/GenBank/DDBJ databases">
        <authorList>
            <person name="Grouzdev D.S."/>
            <person name="Koziaeva V."/>
        </authorList>
    </citation>
    <scope>NUCLEOTIDE SEQUENCE [LARGE SCALE GENOMIC DNA]</scope>
    <source>
        <strain evidence="3 4">22</strain>
    </source>
</reference>
<dbReference type="GO" id="GO:0003676">
    <property type="term" value="F:nucleic acid binding"/>
    <property type="evidence" value="ECO:0007669"/>
    <property type="project" value="InterPro"/>
</dbReference>
<dbReference type="PANTHER" id="PTHR47515:SF1">
    <property type="entry name" value="BLR2054 PROTEIN"/>
    <property type="match status" value="1"/>
</dbReference>
<feature type="region of interest" description="Disordered" evidence="1">
    <location>
        <begin position="90"/>
        <end position="155"/>
    </location>
</feature>
<dbReference type="AlphaFoldDB" id="A0A947DC29"/>
<proteinExistence type="predicted"/>
<feature type="domain" description="Integrase catalytic" evidence="2">
    <location>
        <begin position="51"/>
        <end position="97"/>
    </location>
</feature>
<dbReference type="SUPFAM" id="SSF53098">
    <property type="entry name" value="Ribonuclease H-like"/>
    <property type="match status" value="1"/>
</dbReference>
<keyword evidence="4" id="KW-1185">Reference proteome</keyword>
<dbReference type="InterPro" id="IPR001584">
    <property type="entry name" value="Integrase_cat-core"/>
</dbReference>
<dbReference type="Proteomes" id="UP000766595">
    <property type="component" value="Unassembled WGS sequence"/>
</dbReference>
<dbReference type="EMBL" id="JAHHZF010000022">
    <property type="protein sequence ID" value="MBT9293172.1"/>
    <property type="molecule type" value="Genomic_DNA"/>
</dbReference>
<protein>
    <submittedName>
        <fullName evidence="3">Transposase</fullName>
    </submittedName>
</protein>
<evidence type="ECO:0000313" key="4">
    <source>
        <dbReference type="Proteomes" id="UP000766595"/>
    </source>
</evidence>
<dbReference type="Gene3D" id="3.30.420.10">
    <property type="entry name" value="Ribonuclease H-like superfamily/Ribonuclease H"/>
    <property type="match status" value="1"/>
</dbReference>
<gene>
    <name evidence="3" type="ORF">KL771_27205</name>
</gene>
<feature type="compositionally biased region" description="Low complexity" evidence="1">
    <location>
        <begin position="90"/>
        <end position="107"/>
    </location>
</feature>
<name>A0A947DC29_9HYPH</name>
<dbReference type="InterPro" id="IPR036397">
    <property type="entry name" value="RNaseH_sf"/>
</dbReference>
<accession>A0A947DC29</accession>
<evidence type="ECO:0000256" key="1">
    <source>
        <dbReference type="SAM" id="MobiDB-lite"/>
    </source>
</evidence>
<evidence type="ECO:0000259" key="2">
    <source>
        <dbReference type="Pfam" id="PF13683"/>
    </source>
</evidence>
<comment type="caution">
    <text evidence="3">The sequence shown here is derived from an EMBL/GenBank/DDBJ whole genome shotgun (WGS) entry which is preliminary data.</text>
</comment>
<sequence length="155" mass="17485">MPGARRRHLAFGPARSSGTGHRHSAARPPGDDRVRQRHRVHLDLRWCQEIGVAWQYIAPGKPTQNAFVESFNGRFRDECLNDRLFSALAEASSATTSGRRTTTATDPTRPPATSRPPRRRRTSAQPLRASNWSRRTQANRPPANPRRLNFGILNE</sequence>